<keyword evidence="4" id="KW-0249">Electron transport</keyword>
<dbReference type="EMBL" id="JBHTAT010000001">
    <property type="protein sequence ID" value="MFC7256141.1"/>
    <property type="molecule type" value="Genomic_DNA"/>
</dbReference>
<organism evidence="8 9">
    <name type="scientific">Haloplanus litoreus</name>
    <dbReference type="NCBI Taxonomy" id="767515"/>
    <lineage>
        <taxon>Archaea</taxon>
        <taxon>Methanobacteriati</taxon>
        <taxon>Methanobacteriota</taxon>
        <taxon>Stenosarchaea group</taxon>
        <taxon>Halobacteria</taxon>
        <taxon>Halobacteriales</taxon>
        <taxon>Haloferacaceae</taxon>
        <taxon>Haloplanus</taxon>
    </lineage>
</organism>
<feature type="domain" description="Blue (type 1) copper" evidence="7">
    <location>
        <begin position="34"/>
        <end position="133"/>
    </location>
</feature>
<evidence type="ECO:0000313" key="8">
    <source>
        <dbReference type="EMBL" id="MFC7256141.1"/>
    </source>
</evidence>
<keyword evidence="5" id="KW-0186">Copper</keyword>
<sequence length="134" mass="13813">MNRRRLLRLGGAALFGGLTGCSAGGRDGRRVAMTDDFDYEPARLTVATGTTVRWENAGAIAHTVTADGDGIPADADYFASGGFGSERAARADLRGGLIGGGEGYEHAFGTPGTYDYVCLPHEGSGMTGTVVVQP</sequence>
<evidence type="ECO:0000256" key="2">
    <source>
        <dbReference type="ARBA" id="ARBA00022448"/>
    </source>
</evidence>
<dbReference type="PROSITE" id="PS00196">
    <property type="entry name" value="COPPER_BLUE"/>
    <property type="match status" value="1"/>
</dbReference>
<dbReference type="GO" id="GO:0046872">
    <property type="term" value="F:metal ion binding"/>
    <property type="evidence" value="ECO:0007669"/>
    <property type="project" value="UniProtKB-KW"/>
</dbReference>
<dbReference type="RefSeq" id="WP_379704693.1">
    <property type="nucleotide sequence ID" value="NZ_JBHTAT010000001.1"/>
</dbReference>
<evidence type="ECO:0000256" key="6">
    <source>
        <dbReference type="ARBA" id="ARBA00023136"/>
    </source>
</evidence>
<dbReference type="CDD" id="cd04220">
    <property type="entry name" value="Halocyanin"/>
    <property type="match status" value="1"/>
</dbReference>
<keyword evidence="3" id="KW-0479">Metal-binding</keyword>
<dbReference type="Pfam" id="PF00127">
    <property type="entry name" value="Copper-bind"/>
    <property type="match status" value="1"/>
</dbReference>
<dbReference type="PANTHER" id="PTHR34192:SF10">
    <property type="entry name" value="PLASTOCYANIN MAJOR ISOFORM, CHLOROPLASTIC-RELATED"/>
    <property type="match status" value="1"/>
</dbReference>
<dbReference type="InterPro" id="IPR008972">
    <property type="entry name" value="Cupredoxin"/>
</dbReference>
<gene>
    <name evidence="8" type="ORF">ACFQKE_12690</name>
</gene>
<proteinExistence type="predicted"/>
<dbReference type="SUPFAM" id="SSF49503">
    <property type="entry name" value="Cupredoxins"/>
    <property type="match status" value="1"/>
</dbReference>
<keyword evidence="6" id="KW-0472">Membrane</keyword>
<keyword evidence="2" id="KW-0813">Transport</keyword>
<keyword evidence="9" id="KW-1185">Reference proteome</keyword>
<dbReference type="PANTHER" id="PTHR34192">
    <property type="entry name" value="PLASTOCYANIN MAJOR ISOFORM, CHLOROPLASTIC-RELATED"/>
    <property type="match status" value="1"/>
</dbReference>
<evidence type="ECO:0000256" key="4">
    <source>
        <dbReference type="ARBA" id="ARBA00022982"/>
    </source>
</evidence>
<evidence type="ECO:0000256" key="1">
    <source>
        <dbReference type="ARBA" id="ARBA00004370"/>
    </source>
</evidence>
<dbReference type="Gene3D" id="2.60.40.420">
    <property type="entry name" value="Cupredoxins - blue copper proteins"/>
    <property type="match status" value="1"/>
</dbReference>
<dbReference type="PROSITE" id="PS51257">
    <property type="entry name" value="PROKAR_LIPOPROTEIN"/>
    <property type="match status" value="1"/>
</dbReference>
<evidence type="ECO:0000256" key="3">
    <source>
        <dbReference type="ARBA" id="ARBA00022723"/>
    </source>
</evidence>
<dbReference type="InterPro" id="IPR000923">
    <property type="entry name" value="BlueCu_1"/>
</dbReference>
<reference evidence="8 9" key="1">
    <citation type="journal article" date="2019" name="Int. J. Syst. Evol. Microbiol.">
        <title>The Global Catalogue of Microorganisms (GCM) 10K type strain sequencing project: providing services to taxonomists for standard genome sequencing and annotation.</title>
        <authorList>
            <consortium name="The Broad Institute Genomics Platform"/>
            <consortium name="The Broad Institute Genome Sequencing Center for Infectious Disease"/>
            <person name="Wu L."/>
            <person name="Ma J."/>
        </authorList>
    </citation>
    <scope>NUCLEOTIDE SEQUENCE [LARGE SCALE GENOMIC DNA]</scope>
    <source>
        <strain evidence="8 9">GX21</strain>
    </source>
</reference>
<name>A0ABD6A0G1_9EURY</name>
<dbReference type="AlphaFoldDB" id="A0ABD6A0G1"/>
<comment type="subcellular location">
    <subcellularLocation>
        <location evidence="1">Membrane</location>
    </subcellularLocation>
</comment>
<dbReference type="InterPro" id="IPR028871">
    <property type="entry name" value="BlueCu_1_BS"/>
</dbReference>
<comment type="caution">
    <text evidence="8">The sequence shown here is derived from an EMBL/GenBank/DDBJ whole genome shotgun (WGS) entry which is preliminary data.</text>
</comment>
<evidence type="ECO:0000259" key="7">
    <source>
        <dbReference type="Pfam" id="PF00127"/>
    </source>
</evidence>
<evidence type="ECO:0000313" key="9">
    <source>
        <dbReference type="Proteomes" id="UP001596434"/>
    </source>
</evidence>
<dbReference type="Proteomes" id="UP001596434">
    <property type="component" value="Unassembled WGS sequence"/>
</dbReference>
<protein>
    <submittedName>
        <fullName evidence="8">Plastocyanin/azurin family copper-binding protein</fullName>
    </submittedName>
</protein>
<dbReference type="GO" id="GO:0016020">
    <property type="term" value="C:membrane"/>
    <property type="evidence" value="ECO:0007669"/>
    <property type="project" value="UniProtKB-SubCell"/>
</dbReference>
<evidence type="ECO:0000256" key="5">
    <source>
        <dbReference type="ARBA" id="ARBA00023008"/>
    </source>
</evidence>
<accession>A0ABD6A0G1</accession>
<dbReference type="GeneID" id="96954522"/>